<dbReference type="Proteomes" id="UP000271974">
    <property type="component" value="Unassembled WGS sequence"/>
</dbReference>
<dbReference type="EMBL" id="RQTK01000070">
    <property type="protein sequence ID" value="RUS88965.1"/>
    <property type="molecule type" value="Genomic_DNA"/>
</dbReference>
<accession>A0A433U555</accession>
<evidence type="ECO:0000256" key="1">
    <source>
        <dbReference type="SAM" id="MobiDB-lite"/>
    </source>
</evidence>
<feature type="region of interest" description="Disordered" evidence="1">
    <location>
        <begin position="158"/>
        <end position="297"/>
    </location>
</feature>
<dbReference type="AlphaFoldDB" id="A0A433U555"/>
<feature type="compositionally biased region" description="Polar residues" evidence="1">
    <location>
        <begin position="232"/>
        <end position="251"/>
    </location>
</feature>
<reference evidence="2 3" key="1">
    <citation type="submission" date="2019-01" db="EMBL/GenBank/DDBJ databases">
        <title>A draft genome assembly of the solar-powered sea slug Elysia chlorotica.</title>
        <authorList>
            <person name="Cai H."/>
            <person name="Li Q."/>
            <person name="Fang X."/>
            <person name="Li J."/>
            <person name="Curtis N.E."/>
            <person name="Altenburger A."/>
            <person name="Shibata T."/>
            <person name="Feng M."/>
            <person name="Maeda T."/>
            <person name="Schwartz J.A."/>
            <person name="Shigenobu S."/>
            <person name="Lundholm N."/>
            <person name="Nishiyama T."/>
            <person name="Yang H."/>
            <person name="Hasebe M."/>
            <person name="Li S."/>
            <person name="Pierce S.K."/>
            <person name="Wang J."/>
        </authorList>
    </citation>
    <scope>NUCLEOTIDE SEQUENCE [LARGE SCALE GENOMIC DNA]</scope>
    <source>
        <strain evidence="2">EC2010</strain>
        <tissue evidence="2">Whole organism of an adult</tissue>
    </source>
</reference>
<evidence type="ECO:0000313" key="2">
    <source>
        <dbReference type="EMBL" id="RUS88965.1"/>
    </source>
</evidence>
<proteinExistence type="predicted"/>
<sequence length="297" mass="33284">MNSTVSMMDTFEAAETNFGKFVPLHLLKFKGDHQLQSNFRHLIEQDYGKGIVKNEFGVCQSCGLPISSTSQIRMKSSRRKTRKVLKLLAKEQSGAVFGKHNNYVLQRYKKSCTQLRVRCSKCHNLNTQDLISNESKQAIKDKLLQEVLALEEVVPEKLTPSQKKKRRKKKKQKDADKTHCGLLLPNTPKTPSLDQDGKQKNPNSQSGSAPKLNHANWDNVTPIRTLSHKDTGVNSKSIQSQFRGKTQTPSTHPAKISAGKPSSGKKHVLSQKDLKQILQQDQAVTKRGSLTDFLSSL</sequence>
<protein>
    <submittedName>
        <fullName evidence="2">Uncharacterized protein</fullName>
    </submittedName>
</protein>
<gene>
    <name evidence="2" type="ORF">EGW08_003301</name>
</gene>
<keyword evidence="3" id="KW-1185">Reference proteome</keyword>
<name>A0A433U555_ELYCH</name>
<evidence type="ECO:0000313" key="3">
    <source>
        <dbReference type="Proteomes" id="UP000271974"/>
    </source>
</evidence>
<comment type="caution">
    <text evidence="2">The sequence shown here is derived from an EMBL/GenBank/DDBJ whole genome shotgun (WGS) entry which is preliminary data.</text>
</comment>
<organism evidence="2 3">
    <name type="scientific">Elysia chlorotica</name>
    <name type="common">Eastern emerald elysia</name>
    <name type="synonym">Sea slug</name>
    <dbReference type="NCBI Taxonomy" id="188477"/>
    <lineage>
        <taxon>Eukaryota</taxon>
        <taxon>Metazoa</taxon>
        <taxon>Spiralia</taxon>
        <taxon>Lophotrochozoa</taxon>
        <taxon>Mollusca</taxon>
        <taxon>Gastropoda</taxon>
        <taxon>Heterobranchia</taxon>
        <taxon>Euthyneura</taxon>
        <taxon>Panpulmonata</taxon>
        <taxon>Sacoglossa</taxon>
        <taxon>Placobranchoidea</taxon>
        <taxon>Plakobranchidae</taxon>
        <taxon>Elysia</taxon>
    </lineage>
</organism>
<dbReference type="OrthoDB" id="10505024at2759"/>
<feature type="compositionally biased region" description="Basic residues" evidence="1">
    <location>
        <begin position="162"/>
        <end position="172"/>
    </location>
</feature>